<sequence length="302" mass="34623">MLLWFPYKVKGNFATDVIRSQPLASLPPLAAKAAKGLRKKSASSSSSPPTVTVDEAFQYIHTQFASSKTSMKQRQRILLKLIAYLVHNHFDAVDLKAWTDELAKTVEFDRSRVGEEVAIVTHGFYTLLLRYRGEETETSVLRAKMTEWLDEVELRLAGPLLNAPNLSVWSRELFKPQIGFSPQLQTWSKLIKLLRNEQNLKVLTKRISDREWYLVANNLDIMEEIFSSQPPTPLSSHTRVAALALLFHAMYIPSHEVRKKAVDTARALLSEGRFFLFKHEWTLLEKFTNDFVENRPGKQIPI</sequence>
<organism evidence="1 2">
    <name type="scientific">Puccinia coronata f. sp. avenae</name>
    <dbReference type="NCBI Taxonomy" id="200324"/>
    <lineage>
        <taxon>Eukaryota</taxon>
        <taxon>Fungi</taxon>
        <taxon>Dikarya</taxon>
        <taxon>Basidiomycota</taxon>
        <taxon>Pucciniomycotina</taxon>
        <taxon>Pucciniomycetes</taxon>
        <taxon>Pucciniales</taxon>
        <taxon>Pucciniaceae</taxon>
        <taxon>Puccinia</taxon>
    </lineage>
</organism>
<dbReference type="AlphaFoldDB" id="A0A2N5S5M2"/>
<protein>
    <submittedName>
        <fullName evidence="1">Uncharacterized protein</fullName>
    </submittedName>
</protein>
<evidence type="ECO:0000313" key="2">
    <source>
        <dbReference type="Proteomes" id="UP000235388"/>
    </source>
</evidence>
<dbReference type="EMBL" id="PGCJ01001155">
    <property type="protein sequence ID" value="PLW08541.1"/>
    <property type="molecule type" value="Genomic_DNA"/>
</dbReference>
<proteinExistence type="predicted"/>
<dbReference type="Proteomes" id="UP000235388">
    <property type="component" value="Unassembled WGS sequence"/>
</dbReference>
<comment type="caution">
    <text evidence="1">The sequence shown here is derived from an EMBL/GenBank/DDBJ whole genome shotgun (WGS) entry which is preliminary data.</text>
</comment>
<accession>A0A2N5S5M2</accession>
<keyword evidence="2" id="KW-1185">Reference proteome</keyword>
<name>A0A2N5S5M2_9BASI</name>
<gene>
    <name evidence="1" type="ORF">PCANC_22610</name>
</gene>
<dbReference type="OrthoDB" id="2507636at2759"/>
<evidence type="ECO:0000313" key="1">
    <source>
        <dbReference type="EMBL" id="PLW08541.1"/>
    </source>
</evidence>
<reference evidence="1 2" key="1">
    <citation type="submission" date="2017-11" db="EMBL/GenBank/DDBJ databases">
        <title>De novo assembly and phasing of dikaryotic genomes from two isolates of Puccinia coronata f. sp. avenae, the causal agent of oat crown rust.</title>
        <authorList>
            <person name="Miller M.E."/>
            <person name="Zhang Y."/>
            <person name="Omidvar V."/>
            <person name="Sperschneider J."/>
            <person name="Schwessinger B."/>
            <person name="Raley C."/>
            <person name="Palmer J.M."/>
            <person name="Garnica D."/>
            <person name="Upadhyaya N."/>
            <person name="Rathjen J."/>
            <person name="Taylor J.M."/>
            <person name="Park R.F."/>
            <person name="Dodds P.N."/>
            <person name="Hirsch C.D."/>
            <person name="Kianian S.F."/>
            <person name="Figueroa M."/>
        </authorList>
    </citation>
    <scope>NUCLEOTIDE SEQUENCE [LARGE SCALE GENOMIC DNA]</scope>
    <source>
        <strain evidence="1">12NC29</strain>
    </source>
</reference>